<reference evidence="1" key="1">
    <citation type="submission" date="2018-02" db="EMBL/GenBank/DDBJ databases">
        <title>Rhizophora mucronata_Transcriptome.</title>
        <authorList>
            <person name="Meera S.P."/>
            <person name="Sreeshan A."/>
            <person name="Augustine A."/>
        </authorList>
    </citation>
    <scope>NUCLEOTIDE SEQUENCE</scope>
    <source>
        <tissue evidence="1">Leaf</tissue>
    </source>
</reference>
<name>A0A2P2PMW8_RHIMU</name>
<dbReference type="EMBL" id="GGEC01075588">
    <property type="protein sequence ID" value="MBX56072.1"/>
    <property type="molecule type" value="Transcribed_RNA"/>
</dbReference>
<organism evidence="1">
    <name type="scientific">Rhizophora mucronata</name>
    <name type="common">Asiatic mangrove</name>
    <dbReference type="NCBI Taxonomy" id="61149"/>
    <lineage>
        <taxon>Eukaryota</taxon>
        <taxon>Viridiplantae</taxon>
        <taxon>Streptophyta</taxon>
        <taxon>Embryophyta</taxon>
        <taxon>Tracheophyta</taxon>
        <taxon>Spermatophyta</taxon>
        <taxon>Magnoliopsida</taxon>
        <taxon>eudicotyledons</taxon>
        <taxon>Gunneridae</taxon>
        <taxon>Pentapetalae</taxon>
        <taxon>rosids</taxon>
        <taxon>fabids</taxon>
        <taxon>Malpighiales</taxon>
        <taxon>Rhizophoraceae</taxon>
        <taxon>Rhizophora</taxon>
    </lineage>
</organism>
<dbReference type="AlphaFoldDB" id="A0A2P2PMW8"/>
<evidence type="ECO:0000313" key="1">
    <source>
        <dbReference type="EMBL" id="MBX56072.1"/>
    </source>
</evidence>
<accession>A0A2P2PMW8</accession>
<protein>
    <submittedName>
        <fullName evidence="1">Uncharacterized protein</fullName>
    </submittedName>
</protein>
<proteinExistence type="predicted"/>
<sequence>MIICHRSTFNSSVNFTPTSSKCELNASRLNQFSVFFPGFGRGMKS</sequence>